<gene>
    <name evidence="2" type="ORF">NDU88_002526</name>
</gene>
<accession>A0AAV7M177</accession>
<organism evidence="2 3">
    <name type="scientific">Pleurodeles waltl</name>
    <name type="common">Iberian ribbed newt</name>
    <dbReference type="NCBI Taxonomy" id="8319"/>
    <lineage>
        <taxon>Eukaryota</taxon>
        <taxon>Metazoa</taxon>
        <taxon>Chordata</taxon>
        <taxon>Craniata</taxon>
        <taxon>Vertebrata</taxon>
        <taxon>Euteleostomi</taxon>
        <taxon>Amphibia</taxon>
        <taxon>Batrachia</taxon>
        <taxon>Caudata</taxon>
        <taxon>Salamandroidea</taxon>
        <taxon>Salamandridae</taxon>
        <taxon>Pleurodelinae</taxon>
        <taxon>Pleurodeles</taxon>
    </lineage>
</organism>
<reference evidence="2" key="1">
    <citation type="journal article" date="2022" name="bioRxiv">
        <title>Sequencing and chromosome-scale assembly of the giantPleurodeles waltlgenome.</title>
        <authorList>
            <person name="Brown T."/>
            <person name="Elewa A."/>
            <person name="Iarovenko S."/>
            <person name="Subramanian E."/>
            <person name="Araus A.J."/>
            <person name="Petzold A."/>
            <person name="Susuki M."/>
            <person name="Suzuki K.-i.T."/>
            <person name="Hayashi T."/>
            <person name="Toyoda A."/>
            <person name="Oliveira C."/>
            <person name="Osipova E."/>
            <person name="Leigh N.D."/>
            <person name="Simon A."/>
            <person name="Yun M.H."/>
        </authorList>
    </citation>
    <scope>NUCLEOTIDE SEQUENCE</scope>
    <source>
        <strain evidence="2">20211129_DDA</strain>
        <tissue evidence="2">Liver</tissue>
    </source>
</reference>
<name>A0AAV7M177_PLEWA</name>
<evidence type="ECO:0000313" key="2">
    <source>
        <dbReference type="EMBL" id="KAJ1097407.1"/>
    </source>
</evidence>
<feature type="compositionally biased region" description="Basic and acidic residues" evidence="1">
    <location>
        <begin position="63"/>
        <end position="73"/>
    </location>
</feature>
<feature type="region of interest" description="Disordered" evidence="1">
    <location>
        <begin position="28"/>
        <end position="78"/>
    </location>
</feature>
<evidence type="ECO:0000313" key="3">
    <source>
        <dbReference type="Proteomes" id="UP001066276"/>
    </source>
</evidence>
<feature type="compositionally biased region" description="Pro residues" evidence="1">
    <location>
        <begin position="40"/>
        <end position="51"/>
    </location>
</feature>
<evidence type="ECO:0000256" key="1">
    <source>
        <dbReference type="SAM" id="MobiDB-lite"/>
    </source>
</evidence>
<feature type="region of interest" description="Disordered" evidence="1">
    <location>
        <begin position="90"/>
        <end position="196"/>
    </location>
</feature>
<dbReference type="EMBL" id="JANPWB010000014">
    <property type="protein sequence ID" value="KAJ1097407.1"/>
    <property type="molecule type" value="Genomic_DNA"/>
</dbReference>
<dbReference type="AlphaFoldDB" id="A0AAV7M177"/>
<comment type="caution">
    <text evidence="2">The sequence shown here is derived from an EMBL/GenBank/DDBJ whole genome shotgun (WGS) entry which is preliminary data.</text>
</comment>
<proteinExistence type="predicted"/>
<sequence length="196" mass="20575">MCEVPCSTAPNSTSLLVQGGARAIRYAAKTGGGVGDGEGSPPPPRPAPPPAAHRSNLLHPCRGQREAPHDGRSRPITGSDWVFLRARAKTVTPGAPPLLQLRSGSRRGSQLAVGARGEGRAARKPPLRDKLRDPRGALPRPCPPTRVGSLRKPTVVCSTPSPSQPRHTEWAASARPPAPPRPAPQLDSRGVSVERG</sequence>
<feature type="compositionally biased region" description="Polar residues" evidence="1">
    <location>
        <begin position="156"/>
        <end position="165"/>
    </location>
</feature>
<feature type="compositionally biased region" description="Basic and acidic residues" evidence="1">
    <location>
        <begin position="117"/>
        <end position="135"/>
    </location>
</feature>
<protein>
    <submittedName>
        <fullName evidence="2">Uncharacterized protein</fullName>
    </submittedName>
</protein>
<dbReference type="Proteomes" id="UP001066276">
    <property type="component" value="Chromosome 10"/>
</dbReference>
<keyword evidence="3" id="KW-1185">Reference proteome</keyword>